<protein>
    <submittedName>
        <fullName evidence="1">Uncharacterized protein</fullName>
    </submittedName>
</protein>
<dbReference type="AlphaFoldDB" id="A0A1G8URF8"/>
<sequence>MDENSFTVRIVLSVVVNNSGWTIVNSQGGGYQDFSCPGVTPSNASATCLPVANYTSFETQFETEVLNNVVRVYNYNRGYAGVTSPATTASMRLIVVRTS</sequence>
<reference evidence="2" key="1">
    <citation type="submission" date="2016-10" db="EMBL/GenBank/DDBJ databases">
        <authorList>
            <person name="Varghese N."/>
            <person name="Submissions S."/>
        </authorList>
    </citation>
    <scope>NUCLEOTIDE SEQUENCE [LARGE SCALE GENOMIC DNA]</scope>
    <source>
        <strain evidence="2">ATCC 700689</strain>
    </source>
</reference>
<name>A0A1G8URF8_9PSED</name>
<evidence type="ECO:0000313" key="2">
    <source>
        <dbReference type="Proteomes" id="UP000182894"/>
    </source>
</evidence>
<proteinExistence type="predicted"/>
<organism evidence="1 2">
    <name type="scientific">Pseudomonas abietaniphila</name>
    <dbReference type="NCBI Taxonomy" id="89065"/>
    <lineage>
        <taxon>Bacteria</taxon>
        <taxon>Pseudomonadati</taxon>
        <taxon>Pseudomonadota</taxon>
        <taxon>Gammaproteobacteria</taxon>
        <taxon>Pseudomonadales</taxon>
        <taxon>Pseudomonadaceae</taxon>
        <taxon>Pseudomonas</taxon>
    </lineage>
</organism>
<dbReference type="STRING" id="89065.SAMN05216605_1491"/>
<gene>
    <name evidence="1" type="ORF">SAMN05216605_1491</name>
</gene>
<dbReference type="Proteomes" id="UP000182894">
    <property type="component" value="Unassembled WGS sequence"/>
</dbReference>
<evidence type="ECO:0000313" key="1">
    <source>
        <dbReference type="EMBL" id="SDJ56353.1"/>
    </source>
</evidence>
<keyword evidence="2" id="KW-1185">Reference proteome</keyword>
<accession>A0A1G8URF8</accession>
<dbReference type="EMBL" id="FNCO01000049">
    <property type="protein sequence ID" value="SDJ56353.1"/>
    <property type="molecule type" value="Genomic_DNA"/>
</dbReference>